<protein>
    <submittedName>
        <fullName evidence="2">Uncharacterized protein</fullName>
    </submittedName>
</protein>
<organism evidence="2 3">
    <name type="scientific">Belnapia rosea</name>
    <dbReference type="NCBI Taxonomy" id="938405"/>
    <lineage>
        <taxon>Bacteria</taxon>
        <taxon>Pseudomonadati</taxon>
        <taxon>Pseudomonadota</taxon>
        <taxon>Alphaproteobacteria</taxon>
        <taxon>Acetobacterales</taxon>
        <taxon>Roseomonadaceae</taxon>
        <taxon>Belnapia</taxon>
    </lineage>
</organism>
<sequence>MRSSDAAKLARILGLLGSDQAGERAAAGMAAHRLVTRLGLRWEDILGPPPKSPPPPASPSHDALAAAQSRLRQSIRENADLRRQITRLQRRLEVLHQRQPPPMADAED</sequence>
<feature type="compositionally biased region" description="Pro residues" evidence="1">
    <location>
        <begin position="47"/>
        <end position="58"/>
    </location>
</feature>
<keyword evidence="3" id="KW-1185">Reference proteome</keyword>
<evidence type="ECO:0000313" key="2">
    <source>
        <dbReference type="EMBL" id="SDC98230.1"/>
    </source>
</evidence>
<evidence type="ECO:0000313" key="3">
    <source>
        <dbReference type="Proteomes" id="UP000198925"/>
    </source>
</evidence>
<evidence type="ECO:0000256" key="1">
    <source>
        <dbReference type="SAM" id="MobiDB-lite"/>
    </source>
</evidence>
<accession>A0A1G6R0M9</accession>
<dbReference type="RefSeq" id="WP_090662778.1">
    <property type="nucleotide sequence ID" value="NZ_FMZX01000003.1"/>
</dbReference>
<dbReference type="AlphaFoldDB" id="A0A1G6R0M9"/>
<dbReference type="Proteomes" id="UP000198925">
    <property type="component" value="Unassembled WGS sequence"/>
</dbReference>
<name>A0A1G6R0M9_9PROT</name>
<dbReference type="EMBL" id="FMZX01000003">
    <property type="protein sequence ID" value="SDC98230.1"/>
    <property type="molecule type" value="Genomic_DNA"/>
</dbReference>
<feature type="region of interest" description="Disordered" evidence="1">
    <location>
        <begin position="44"/>
        <end position="77"/>
    </location>
</feature>
<reference evidence="2 3" key="1">
    <citation type="submission" date="2016-10" db="EMBL/GenBank/DDBJ databases">
        <authorList>
            <person name="de Groot N.N."/>
        </authorList>
    </citation>
    <scope>NUCLEOTIDE SEQUENCE [LARGE SCALE GENOMIC DNA]</scope>
    <source>
        <strain evidence="2 3">CPCC 100156</strain>
    </source>
</reference>
<proteinExistence type="predicted"/>
<gene>
    <name evidence="2" type="ORF">SAMN04487779_1003265</name>
</gene>